<protein>
    <submittedName>
        <fullName evidence="2">Uncharacterized protein</fullName>
    </submittedName>
</protein>
<keyword evidence="1" id="KW-0732">Signal</keyword>
<dbReference type="AlphaFoldDB" id="A0A4V1J4A5"/>
<feature type="signal peptide" evidence="1">
    <location>
        <begin position="1"/>
        <end position="21"/>
    </location>
</feature>
<gene>
    <name evidence="2" type="ORF">BJ085DRAFT_35867</name>
</gene>
<evidence type="ECO:0000313" key="2">
    <source>
        <dbReference type="EMBL" id="RKP34879.1"/>
    </source>
</evidence>
<proteinExistence type="predicted"/>
<accession>A0A4V1J4A5</accession>
<evidence type="ECO:0000256" key="1">
    <source>
        <dbReference type="SAM" id="SignalP"/>
    </source>
</evidence>
<keyword evidence="3" id="KW-1185">Reference proteome</keyword>
<sequence>MKTSTSSALLVFFAFTTLERATETTNEMLRDLIDQLLPNKLRVAIGDRLSIAFKAVETFDQRILENSAQQILQFTVEFYSLACLESWAQIMGSFLSEFQDIPLNQDTLDESIVDVPYANDDTLVYLKRIYRSTSTHFSLLHEPQFTLDIHFGTTLQLSPKVEMLNELLVMVEIFNGADQQAGYTLESQKQLFIECLTARDLANAA</sequence>
<dbReference type="Proteomes" id="UP000268162">
    <property type="component" value="Unassembled WGS sequence"/>
</dbReference>
<name>A0A4V1J4A5_9FUNG</name>
<evidence type="ECO:0000313" key="3">
    <source>
        <dbReference type="Proteomes" id="UP000268162"/>
    </source>
</evidence>
<reference evidence="3" key="1">
    <citation type="journal article" date="2018" name="Nat. Microbiol.">
        <title>Leveraging single-cell genomics to expand the fungal tree of life.</title>
        <authorList>
            <person name="Ahrendt S.R."/>
            <person name="Quandt C.A."/>
            <person name="Ciobanu D."/>
            <person name="Clum A."/>
            <person name="Salamov A."/>
            <person name="Andreopoulos B."/>
            <person name="Cheng J.F."/>
            <person name="Woyke T."/>
            <person name="Pelin A."/>
            <person name="Henrissat B."/>
            <person name="Reynolds N.K."/>
            <person name="Benny G.L."/>
            <person name="Smith M.E."/>
            <person name="James T.Y."/>
            <person name="Grigoriev I.V."/>
        </authorList>
    </citation>
    <scope>NUCLEOTIDE SEQUENCE [LARGE SCALE GENOMIC DNA]</scope>
    <source>
        <strain evidence="3">RSA 468</strain>
    </source>
</reference>
<feature type="chain" id="PRO_5020734665" evidence="1">
    <location>
        <begin position="22"/>
        <end position="205"/>
    </location>
</feature>
<dbReference type="EMBL" id="ML003038">
    <property type="protein sequence ID" value="RKP34879.1"/>
    <property type="molecule type" value="Genomic_DNA"/>
</dbReference>
<organism evidence="2 3">
    <name type="scientific">Dimargaris cristalligena</name>
    <dbReference type="NCBI Taxonomy" id="215637"/>
    <lineage>
        <taxon>Eukaryota</taxon>
        <taxon>Fungi</taxon>
        <taxon>Fungi incertae sedis</taxon>
        <taxon>Zoopagomycota</taxon>
        <taxon>Kickxellomycotina</taxon>
        <taxon>Dimargaritomycetes</taxon>
        <taxon>Dimargaritales</taxon>
        <taxon>Dimargaritaceae</taxon>
        <taxon>Dimargaris</taxon>
    </lineage>
</organism>